<dbReference type="Proteomes" id="UP001166674">
    <property type="component" value="Unassembled WGS sequence"/>
</dbReference>
<organism evidence="4 5">
    <name type="scientific">Sciurus carolinensis</name>
    <name type="common">Eastern gray squirrel</name>
    <dbReference type="NCBI Taxonomy" id="30640"/>
    <lineage>
        <taxon>Eukaryota</taxon>
        <taxon>Metazoa</taxon>
        <taxon>Chordata</taxon>
        <taxon>Craniata</taxon>
        <taxon>Vertebrata</taxon>
        <taxon>Euteleostomi</taxon>
        <taxon>Mammalia</taxon>
        <taxon>Eutheria</taxon>
        <taxon>Euarchontoglires</taxon>
        <taxon>Glires</taxon>
        <taxon>Rodentia</taxon>
        <taxon>Sciuromorpha</taxon>
        <taxon>Sciuridae</taxon>
        <taxon>Sciurinae</taxon>
        <taxon>Sciurini</taxon>
        <taxon>Sciurus</taxon>
    </lineage>
</organism>
<evidence type="ECO:0000259" key="3">
    <source>
        <dbReference type="Pfam" id="PF16205"/>
    </source>
</evidence>
<protein>
    <submittedName>
        <fullName evidence="4">40S ribosomal protein S11</fullName>
    </submittedName>
</protein>
<feature type="compositionally biased region" description="Basic and acidic residues" evidence="2">
    <location>
        <begin position="1"/>
        <end position="10"/>
    </location>
</feature>
<dbReference type="GO" id="GO:0019843">
    <property type="term" value="F:rRNA binding"/>
    <property type="evidence" value="ECO:0007669"/>
    <property type="project" value="UniProtKB-KW"/>
</dbReference>
<dbReference type="AlphaFoldDB" id="A0AA41T361"/>
<keyword evidence="1" id="KW-0699">rRNA-binding</keyword>
<reference evidence="4" key="1">
    <citation type="submission" date="2020-03" db="EMBL/GenBank/DDBJ databases">
        <title>Studies in the Genomics of Life Span.</title>
        <authorList>
            <person name="Glass D."/>
        </authorList>
    </citation>
    <scope>NUCLEOTIDE SEQUENCE</scope>
    <source>
        <strain evidence="4">SUZIE</strain>
        <tissue evidence="4">Muscle</tissue>
    </source>
</reference>
<dbReference type="GO" id="GO:0005840">
    <property type="term" value="C:ribosome"/>
    <property type="evidence" value="ECO:0007669"/>
    <property type="project" value="UniProtKB-KW"/>
</dbReference>
<dbReference type="Pfam" id="PF16205">
    <property type="entry name" value="Ribosomal_S17_N"/>
    <property type="match status" value="1"/>
</dbReference>
<keyword evidence="4" id="KW-0687">Ribonucleoprotein</keyword>
<evidence type="ECO:0000313" key="5">
    <source>
        <dbReference type="Proteomes" id="UP001166674"/>
    </source>
</evidence>
<dbReference type="EMBL" id="JAATJV010382398">
    <property type="protein sequence ID" value="MBZ3882555.1"/>
    <property type="molecule type" value="Genomic_DNA"/>
</dbReference>
<name>A0AA41T361_SCICA</name>
<accession>A0AA41T361</accession>
<feature type="compositionally biased region" description="Polar residues" evidence="2">
    <location>
        <begin position="53"/>
        <end position="70"/>
    </location>
</feature>
<gene>
    <name evidence="4" type="ORF">SUZIE_168525</name>
</gene>
<evidence type="ECO:0000313" key="4">
    <source>
        <dbReference type="EMBL" id="MBZ3882555.1"/>
    </source>
</evidence>
<evidence type="ECO:0000256" key="1">
    <source>
        <dbReference type="ARBA" id="ARBA00022730"/>
    </source>
</evidence>
<keyword evidence="4" id="KW-0689">Ribosomal protein</keyword>
<dbReference type="InterPro" id="IPR032440">
    <property type="entry name" value="Ribosomal_uS17_N"/>
</dbReference>
<feature type="region of interest" description="Disordered" evidence="2">
    <location>
        <begin position="1"/>
        <end position="22"/>
    </location>
</feature>
<evidence type="ECO:0000256" key="2">
    <source>
        <dbReference type="SAM" id="MobiDB-lite"/>
    </source>
</evidence>
<sequence>MAEVQTEHGHQKQPPTSQNKKRVLLAETGKLVQYKNIGVGFKTPKEAIEGASLSRNRPSLVTSPSKGRPC</sequence>
<feature type="domain" description="Small ribosomal subunit protein uS17 N-terminal" evidence="3">
    <location>
        <begin position="5"/>
        <end position="58"/>
    </location>
</feature>
<keyword evidence="5" id="KW-1185">Reference proteome</keyword>
<proteinExistence type="predicted"/>
<comment type="caution">
    <text evidence="4">The sequence shown here is derived from an EMBL/GenBank/DDBJ whole genome shotgun (WGS) entry which is preliminary data.</text>
</comment>
<dbReference type="Gene3D" id="2.40.50.1000">
    <property type="match status" value="1"/>
</dbReference>
<feature type="region of interest" description="Disordered" evidence="2">
    <location>
        <begin position="47"/>
        <end position="70"/>
    </location>
</feature>
<keyword evidence="1" id="KW-0694">RNA-binding</keyword>